<evidence type="ECO:0000313" key="3">
    <source>
        <dbReference type="Proteomes" id="UP000632138"/>
    </source>
</evidence>
<name>A0ABS2ADI7_9ACTN</name>
<feature type="transmembrane region" description="Helical" evidence="1">
    <location>
        <begin position="50"/>
        <end position="71"/>
    </location>
</feature>
<comment type="caution">
    <text evidence="2">The sequence shown here is derived from an EMBL/GenBank/DDBJ whole genome shotgun (WGS) entry which is preliminary data.</text>
</comment>
<evidence type="ECO:0000313" key="2">
    <source>
        <dbReference type="EMBL" id="MBM2617883.1"/>
    </source>
</evidence>
<proteinExistence type="predicted"/>
<sequence>MDERNSRSKAVIEATNYLLSGNRRSRAERIAGAVVGKVLDQEGGKVTGRVVVAFLVVAAVVGLAFVAYRLLVLDLILTVIREQN</sequence>
<dbReference type="Proteomes" id="UP000632138">
    <property type="component" value="Unassembled WGS sequence"/>
</dbReference>
<keyword evidence="3" id="KW-1185">Reference proteome</keyword>
<dbReference type="RefSeq" id="WP_203377912.1">
    <property type="nucleotide sequence ID" value="NZ_JAENHP010000006.1"/>
</dbReference>
<keyword evidence="1" id="KW-1133">Transmembrane helix</keyword>
<protein>
    <submittedName>
        <fullName evidence="2">Uncharacterized protein</fullName>
    </submittedName>
</protein>
<reference evidence="2 3" key="1">
    <citation type="submission" date="2021-01" db="EMBL/GenBank/DDBJ databases">
        <title>Actinoplanes sp. nov. LDG1-06 isolated from lichen.</title>
        <authorList>
            <person name="Saeng-In P."/>
            <person name="Phongsopitanun W."/>
            <person name="Kanchanasin P."/>
            <person name="Yuki M."/>
            <person name="Kudo T."/>
            <person name="Ohkuma M."/>
            <person name="Tanasupawat S."/>
        </authorList>
    </citation>
    <scope>NUCLEOTIDE SEQUENCE [LARGE SCALE GENOMIC DNA]</scope>
    <source>
        <strain evidence="2 3">LDG1-06</strain>
    </source>
</reference>
<keyword evidence="1" id="KW-0472">Membrane</keyword>
<gene>
    <name evidence="2" type="ORF">JIG36_20200</name>
</gene>
<organism evidence="2 3">
    <name type="scientific">Paractinoplanes ovalisporus</name>
    <dbReference type="NCBI Taxonomy" id="2810368"/>
    <lineage>
        <taxon>Bacteria</taxon>
        <taxon>Bacillati</taxon>
        <taxon>Actinomycetota</taxon>
        <taxon>Actinomycetes</taxon>
        <taxon>Micromonosporales</taxon>
        <taxon>Micromonosporaceae</taxon>
        <taxon>Paractinoplanes</taxon>
    </lineage>
</organism>
<evidence type="ECO:0000256" key="1">
    <source>
        <dbReference type="SAM" id="Phobius"/>
    </source>
</evidence>
<keyword evidence="1" id="KW-0812">Transmembrane</keyword>
<dbReference type="EMBL" id="JAENHP010000006">
    <property type="protein sequence ID" value="MBM2617883.1"/>
    <property type="molecule type" value="Genomic_DNA"/>
</dbReference>
<accession>A0ABS2ADI7</accession>